<dbReference type="Gene3D" id="2.120.10.80">
    <property type="entry name" value="Kelch-type beta propeller"/>
    <property type="match status" value="2"/>
</dbReference>
<dbReference type="AlphaFoldDB" id="A0A9W8MKN6"/>
<feature type="non-terminal residue" evidence="3">
    <location>
        <position position="620"/>
    </location>
</feature>
<evidence type="ECO:0008006" key="5">
    <source>
        <dbReference type="Google" id="ProtNLM"/>
    </source>
</evidence>
<keyword evidence="1" id="KW-0880">Kelch repeat</keyword>
<dbReference type="InterPro" id="IPR015915">
    <property type="entry name" value="Kelch-typ_b-propeller"/>
</dbReference>
<dbReference type="Proteomes" id="UP001140091">
    <property type="component" value="Unassembled WGS sequence"/>
</dbReference>
<evidence type="ECO:0000256" key="1">
    <source>
        <dbReference type="ARBA" id="ARBA00022441"/>
    </source>
</evidence>
<evidence type="ECO:0000313" key="3">
    <source>
        <dbReference type="EMBL" id="KAJ2935480.1"/>
    </source>
</evidence>
<dbReference type="Pfam" id="PF01344">
    <property type="entry name" value="Kelch_1"/>
    <property type="match status" value="1"/>
</dbReference>
<sequence>MLVLDLRATKYDGSDPRKAKNLLVKASSVYLRGAPLPTQHARPKVYATIRNGIELCSLLHCYLNTAVCCKALGEYTEALAWLHEFHVLDRTVRYNTTRSKPLWDWESCYPRSESFYANICSYRSTLGSTSLSIHNTGSAAYWFWSGFKFLPADDPLVINSSILISAGHKILKKADSISKYLHPEPSFLDRIRLKEPSLQALGSWKKRVPKSRKNLPSRAGCGTFVHKGYLYVLGGDKTLHGTHYRDFWRIKLSTCKQWERLPDYPRPERDLRKLSFFEFGIDRKREIAYYFTGIPLLDVFNLRTLQWGETWTSYIEKPNQKRNSMWPYGMGIKSVPAMSVQSLWDKMYVFGGEPMSTGLGCNLLMELDFRTLEWEKLSGDDGWSRKPPGYDEKGMRLYVMYGDANRLGAKINQEEAGNFNSHAYYDIWSWDLAKGGWRDERIAGNPPSPRTEMAVAYVNHVFAFGGYCPTAPSRSSSDEKVEFTFSYYADTFTAKLDRNADSTVSLHWKQVLTRGFPTYRAAAKLVTDDTTGKMYLFSGYVNTEYLPSDKGDGTSRSFGDLWELRVDLPGSGWENARVDLEDEARNAAAGPWQRCFACGDFGSWKKCGADSKFTCRDIAV</sequence>
<proteinExistence type="predicted"/>
<keyword evidence="4" id="KW-1185">Reference proteome</keyword>
<protein>
    <recommendedName>
        <fullName evidence="5">Galactose oxidase</fullName>
    </recommendedName>
</protein>
<evidence type="ECO:0000313" key="4">
    <source>
        <dbReference type="Proteomes" id="UP001140091"/>
    </source>
</evidence>
<comment type="caution">
    <text evidence="3">The sequence shown here is derived from an EMBL/GenBank/DDBJ whole genome shotgun (WGS) entry which is preliminary data.</text>
</comment>
<dbReference type="PANTHER" id="PTHR46228:SF2">
    <property type="entry name" value="KELCH REPEAT PROTEIN (AFU_ORTHOLOGUE AFUA_4G14350)"/>
    <property type="match status" value="1"/>
</dbReference>
<accession>A0A9W8MKN6</accession>
<dbReference type="PANTHER" id="PTHR46228">
    <property type="entry name" value="KELCH DOMAIN-CONTAINING PROTEIN"/>
    <property type="match status" value="1"/>
</dbReference>
<gene>
    <name evidence="3" type="ORF">H1R20_g1613</name>
</gene>
<name>A0A9W8MKN6_9AGAR</name>
<organism evidence="3 4">
    <name type="scientific">Candolleomyces eurysporus</name>
    <dbReference type="NCBI Taxonomy" id="2828524"/>
    <lineage>
        <taxon>Eukaryota</taxon>
        <taxon>Fungi</taxon>
        <taxon>Dikarya</taxon>
        <taxon>Basidiomycota</taxon>
        <taxon>Agaricomycotina</taxon>
        <taxon>Agaricomycetes</taxon>
        <taxon>Agaricomycetidae</taxon>
        <taxon>Agaricales</taxon>
        <taxon>Agaricineae</taxon>
        <taxon>Psathyrellaceae</taxon>
        <taxon>Candolleomyces</taxon>
    </lineage>
</organism>
<dbReference type="EMBL" id="JANBPK010000502">
    <property type="protein sequence ID" value="KAJ2935480.1"/>
    <property type="molecule type" value="Genomic_DNA"/>
</dbReference>
<dbReference type="InterPro" id="IPR006652">
    <property type="entry name" value="Kelch_1"/>
</dbReference>
<evidence type="ECO:0000256" key="2">
    <source>
        <dbReference type="ARBA" id="ARBA00022737"/>
    </source>
</evidence>
<dbReference type="SUPFAM" id="SSF117281">
    <property type="entry name" value="Kelch motif"/>
    <property type="match status" value="1"/>
</dbReference>
<dbReference type="OrthoDB" id="432528at2759"/>
<reference evidence="3" key="1">
    <citation type="submission" date="2022-06" db="EMBL/GenBank/DDBJ databases">
        <title>Genome Sequence of Candolleomyces eurysporus.</title>
        <authorList>
            <person name="Buettner E."/>
        </authorList>
    </citation>
    <scope>NUCLEOTIDE SEQUENCE</scope>
    <source>
        <strain evidence="3">VTCC 930004</strain>
    </source>
</reference>
<keyword evidence="2" id="KW-0677">Repeat</keyword>